<sequence>MVLNIPNVLTVSRILAIPVVLAFIAWGGPLGNWLAFSAYTYACITDFFDGYLARAWHQQSAFGRFLDPIADKLLVAGVLFMLVGVESVSGVHILPAAIILCREILVSGLREFLAEARVGLPVSLLAKWKTTIQMLALGFLIVGNVGPDFGFATTWEIGVYGLWIAALITIITGYDYLRAGLRHIAEADAAAEKNPEGN</sequence>
<dbReference type="NCBIfam" id="TIGR00560">
    <property type="entry name" value="pgsA"/>
    <property type="match status" value="1"/>
</dbReference>
<comment type="catalytic activity">
    <reaction evidence="15">
        <text>a CDP-1,2-diacyl-sn-glycerol + sn-glycerol 3-phosphate = a 1,2-diacyl-sn-glycero-3-phospho-(1'-sn-glycero-3'-phosphate) + CMP + H(+)</text>
        <dbReference type="Rhea" id="RHEA:12593"/>
        <dbReference type="ChEBI" id="CHEBI:15378"/>
        <dbReference type="ChEBI" id="CHEBI:57597"/>
        <dbReference type="ChEBI" id="CHEBI:58332"/>
        <dbReference type="ChEBI" id="CHEBI:60110"/>
        <dbReference type="ChEBI" id="CHEBI:60377"/>
        <dbReference type="EC" id="2.7.8.5"/>
    </reaction>
</comment>
<comment type="caution">
    <text evidence="19">The sequence shown here is derived from an EMBL/GenBank/DDBJ whole genome shotgun (WGS) entry which is preliminary data.</text>
</comment>
<evidence type="ECO:0000256" key="17">
    <source>
        <dbReference type="RuleBase" id="RU003750"/>
    </source>
</evidence>
<keyword evidence="13" id="KW-0594">Phospholipid biosynthesis</keyword>
<dbReference type="InterPro" id="IPR050324">
    <property type="entry name" value="CDP-alcohol_PTase-I"/>
</dbReference>
<feature type="transmembrane region" description="Helical" evidence="18">
    <location>
        <begin position="7"/>
        <end position="27"/>
    </location>
</feature>
<evidence type="ECO:0000256" key="16">
    <source>
        <dbReference type="NCBIfam" id="TIGR00560"/>
    </source>
</evidence>
<evidence type="ECO:0000313" key="20">
    <source>
        <dbReference type="Proteomes" id="UP000095347"/>
    </source>
</evidence>
<evidence type="ECO:0000256" key="3">
    <source>
        <dbReference type="ARBA" id="ARBA00005189"/>
    </source>
</evidence>
<dbReference type="GO" id="GO:0046474">
    <property type="term" value="P:glycerophospholipid biosynthetic process"/>
    <property type="evidence" value="ECO:0007669"/>
    <property type="project" value="TreeGrafter"/>
</dbReference>
<comment type="pathway">
    <text evidence="3">Lipid metabolism.</text>
</comment>
<keyword evidence="10 18" id="KW-1133">Transmembrane helix</keyword>
<dbReference type="GO" id="GO:0016020">
    <property type="term" value="C:membrane"/>
    <property type="evidence" value="ECO:0007669"/>
    <property type="project" value="UniProtKB-SubCell"/>
</dbReference>
<evidence type="ECO:0000256" key="1">
    <source>
        <dbReference type="ARBA" id="ARBA00004141"/>
    </source>
</evidence>
<evidence type="ECO:0000256" key="4">
    <source>
        <dbReference type="ARBA" id="ARBA00010441"/>
    </source>
</evidence>
<dbReference type="InterPro" id="IPR048254">
    <property type="entry name" value="CDP_ALCOHOL_P_TRANSF_CS"/>
</dbReference>
<reference evidence="20" key="1">
    <citation type="submission" date="2016-07" db="EMBL/GenBank/DDBJ databases">
        <authorList>
            <person name="Florea S."/>
            <person name="Webb J.S."/>
            <person name="Jaromczyk J."/>
            <person name="Schardl C.L."/>
        </authorList>
    </citation>
    <scope>NUCLEOTIDE SEQUENCE [LARGE SCALE GENOMIC DNA]</scope>
    <source>
        <strain evidence="20">MV-1</strain>
    </source>
</reference>
<evidence type="ECO:0000256" key="12">
    <source>
        <dbReference type="ARBA" id="ARBA00023136"/>
    </source>
</evidence>
<dbReference type="EC" id="2.7.8.5" evidence="5 16"/>
<keyword evidence="12 18" id="KW-0472">Membrane</keyword>
<feature type="transmembrane region" description="Helical" evidence="18">
    <location>
        <begin position="157"/>
        <end position="177"/>
    </location>
</feature>
<dbReference type="EMBL" id="MCGG01000025">
    <property type="protein sequence ID" value="OEJ67083.1"/>
    <property type="molecule type" value="Genomic_DNA"/>
</dbReference>
<evidence type="ECO:0000256" key="8">
    <source>
        <dbReference type="ARBA" id="ARBA00022679"/>
    </source>
</evidence>
<protein>
    <recommendedName>
        <fullName evidence="6 16">CDP-diacylglycerol--glycerol-3-phosphate 3-phosphatidyltransferase</fullName>
        <ecNumber evidence="5 16">2.7.8.5</ecNumber>
    </recommendedName>
</protein>
<keyword evidence="20" id="KW-1185">Reference proteome</keyword>
<comment type="similarity">
    <text evidence="4 17">Belongs to the CDP-alcohol phosphatidyltransferase class-I family.</text>
</comment>
<dbReference type="GO" id="GO:0008444">
    <property type="term" value="F:CDP-diacylglycerol-glycerol-3-phosphate 3-phosphatidyltransferase activity"/>
    <property type="evidence" value="ECO:0007669"/>
    <property type="project" value="UniProtKB-UniRule"/>
</dbReference>
<dbReference type="Gene3D" id="1.20.120.1760">
    <property type="match status" value="1"/>
</dbReference>
<keyword evidence="11" id="KW-0443">Lipid metabolism</keyword>
<evidence type="ECO:0000256" key="6">
    <source>
        <dbReference type="ARBA" id="ARBA00014944"/>
    </source>
</evidence>
<comment type="pathway">
    <text evidence="2">Phospholipid metabolism; phosphatidylglycerol biosynthesis; phosphatidylglycerol from CDP-diacylglycerol: step 1/2.</text>
</comment>
<dbReference type="PROSITE" id="PS00379">
    <property type="entry name" value="CDP_ALCOHOL_P_TRANSF"/>
    <property type="match status" value="1"/>
</dbReference>
<evidence type="ECO:0000256" key="7">
    <source>
        <dbReference type="ARBA" id="ARBA00022516"/>
    </source>
</evidence>
<dbReference type="OrthoDB" id="9796672at2"/>
<dbReference type="InterPro" id="IPR043130">
    <property type="entry name" value="CDP-OH_PTrfase_TM_dom"/>
</dbReference>
<evidence type="ECO:0000256" key="14">
    <source>
        <dbReference type="ARBA" id="ARBA00023264"/>
    </source>
</evidence>
<evidence type="ECO:0000256" key="2">
    <source>
        <dbReference type="ARBA" id="ARBA00005042"/>
    </source>
</evidence>
<evidence type="ECO:0000313" key="19">
    <source>
        <dbReference type="EMBL" id="OEJ67083.1"/>
    </source>
</evidence>
<dbReference type="PANTHER" id="PTHR14269">
    <property type="entry name" value="CDP-DIACYLGLYCEROL--GLYCEROL-3-PHOSPHATE 3-PHOSPHATIDYLTRANSFERASE-RELATED"/>
    <property type="match status" value="1"/>
</dbReference>
<keyword evidence="9 18" id="KW-0812">Transmembrane</keyword>
<gene>
    <name evidence="19" type="ORF">BEN30_09905</name>
</gene>
<evidence type="ECO:0000256" key="13">
    <source>
        <dbReference type="ARBA" id="ARBA00023209"/>
    </source>
</evidence>
<dbReference type="RefSeq" id="WP_069957913.1">
    <property type="nucleotide sequence ID" value="NZ_MCGG01000025.1"/>
</dbReference>
<evidence type="ECO:0000256" key="5">
    <source>
        <dbReference type="ARBA" id="ARBA00013170"/>
    </source>
</evidence>
<evidence type="ECO:0000256" key="9">
    <source>
        <dbReference type="ARBA" id="ARBA00022692"/>
    </source>
</evidence>
<accession>A0A1E5Q7H9</accession>
<feature type="transmembrane region" description="Helical" evidence="18">
    <location>
        <begin position="73"/>
        <end position="100"/>
    </location>
</feature>
<dbReference type="PANTHER" id="PTHR14269:SF62">
    <property type="entry name" value="CDP-DIACYLGLYCEROL--GLYCEROL-3-PHOSPHATE 3-PHOSPHATIDYLTRANSFERASE 1, CHLOROPLASTIC"/>
    <property type="match status" value="1"/>
</dbReference>
<name>A0A1E5Q7H9_9PROT</name>
<dbReference type="AlphaFoldDB" id="A0A1E5Q7H9"/>
<dbReference type="Proteomes" id="UP000095347">
    <property type="component" value="Unassembled WGS sequence"/>
</dbReference>
<evidence type="ECO:0000256" key="18">
    <source>
        <dbReference type="SAM" id="Phobius"/>
    </source>
</evidence>
<keyword evidence="7" id="KW-0444">Lipid biosynthesis</keyword>
<comment type="subcellular location">
    <subcellularLocation>
        <location evidence="1">Membrane</location>
        <topology evidence="1">Multi-pass membrane protein</topology>
    </subcellularLocation>
</comment>
<dbReference type="InterPro" id="IPR004570">
    <property type="entry name" value="Phosphatidylglycerol_P_synth"/>
</dbReference>
<dbReference type="InterPro" id="IPR000462">
    <property type="entry name" value="CDP-OH_P_trans"/>
</dbReference>
<evidence type="ECO:0000256" key="11">
    <source>
        <dbReference type="ARBA" id="ARBA00023098"/>
    </source>
</evidence>
<keyword evidence="14" id="KW-1208">Phospholipid metabolism</keyword>
<keyword evidence="8 17" id="KW-0808">Transferase</keyword>
<evidence type="ECO:0000256" key="10">
    <source>
        <dbReference type="ARBA" id="ARBA00022989"/>
    </source>
</evidence>
<dbReference type="Pfam" id="PF01066">
    <property type="entry name" value="CDP-OH_P_transf"/>
    <property type="match status" value="1"/>
</dbReference>
<dbReference type="STRING" id="28181.BEN30_09905"/>
<organism evidence="19 20">
    <name type="scientific">Magnetovibrio blakemorei</name>
    <dbReference type="NCBI Taxonomy" id="28181"/>
    <lineage>
        <taxon>Bacteria</taxon>
        <taxon>Pseudomonadati</taxon>
        <taxon>Pseudomonadota</taxon>
        <taxon>Alphaproteobacteria</taxon>
        <taxon>Rhodospirillales</taxon>
        <taxon>Magnetovibrionaceae</taxon>
        <taxon>Magnetovibrio</taxon>
    </lineage>
</organism>
<proteinExistence type="inferred from homology"/>
<evidence type="ECO:0000256" key="15">
    <source>
        <dbReference type="ARBA" id="ARBA00048586"/>
    </source>
</evidence>
<dbReference type="PIRSF" id="PIRSF000847">
    <property type="entry name" value="Phos_ph_gly_syn"/>
    <property type="match status" value="1"/>
</dbReference>